<protein>
    <recommendedName>
        <fullName evidence="9">Thiamine-phosphate synthase</fullName>
        <shortName evidence="9">TP synthase</shortName>
        <shortName evidence="9">TPS</shortName>
        <ecNumber evidence="9">2.5.1.3</ecNumber>
    </recommendedName>
    <alternativeName>
        <fullName evidence="9">Thiamine-phosphate pyrophosphorylase</fullName>
        <shortName evidence="9">TMP pyrophosphorylase</shortName>
        <shortName evidence="9">TMP-PPase</shortName>
    </alternativeName>
</protein>
<dbReference type="Gene3D" id="3.20.20.70">
    <property type="entry name" value="Aldolase class I"/>
    <property type="match status" value="1"/>
</dbReference>
<comment type="cofactor">
    <cofactor evidence="9">
        <name>Mg(2+)</name>
        <dbReference type="ChEBI" id="CHEBI:18420"/>
    </cofactor>
    <text evidence="9">Binds 1 Mg(2+) ion per subunit.</text>
</comment>
<feature type="binding site" evidence="9">
    <location>
        <position position="74"/>
    </location>
    <ligand>
        <name>Mg(2+)</name>
        <dbReference type="ChEBI" id="CHEBI:18420"/>
    </ligand>
</feature>
<dbReference type="UniPathway" id="UPA00060">
    <property type="reaction ID" value="UER00141"/>
</dbReference>
<feature type="binding site" evidence="9">
    <location>
        <begin position="41"/>
        <end position="45"/>
    </location>
    <ligand>
        <name>4-amino-2-methyl-5-(diphosphooxymethyl)pyrimidine</name>
        <dbReference type="ChEBI" id="CHEBI:57841"/>
    </ligand>
</feature>
<dbReference type="InterPro" id="IPR022998">
    <property type="entry name" value="ThiamineP_synth_TenI"/>
</dbReference>
<evidence type="ECO:0000313" key="14">
    <source>
        <dbReference type="Proteomes" id="UP000283745"/>
    </source>
</evidence>
<dbReference type="NCBIfam" id="TIGR00693">
    <property type="entry name" value="thiE"/>
    <property type="match status" value="1"/>
</dbReference>
<comment type="pathway">
    <text evidence="1 9 11">Cofactor biosynthesis; thiamine diphosphate biosynthesis; thiamine phosphate from 4-amino-2-methyl-5-diphosphomethylpyrimidine and 4-methyl-5-(2-phosphoethyl)-thiazole: step 1/1.</text>
</comment>
<dbReference type="GO" id="GO:0009228">
    <property type="term" value="P:thiamine biosynthetic process"/>
    <property type="evidence" value="ECO:0007669"/>
    <property type="project" value="UniProtKB-KW"/>
</dbReference>
<keyword evidence="3 9" id="KW-0479">Metal-binding</keyword>
<evidence type="ECO:0000256" key="2">
    <source>
        <dbReference type="ARBA" id="ARBA00022679"/>
    </source>
</evidence>
<feature type="binding site" evidence="9">
    <location>
        <position position="141"/>
    </location>
    <ligand>
        <name>4-amino-2-methyl-5-(diphosphooxymethyl)pyrimidine</name>
        <dbReference type="ChEBI" id="CHEBI:57841"/>
    </ligand>
</feature>
<dbReference type="HAMAP" id="MF_00097">
    <property type="entry name" value="TMP_synthase"/>
    <property type="match status" value="1"/>
</dbReference>
<gene>
    <name evidence="9 13" type="primary">thiE</name>
    <name evidence="13" type="ORF">DW740_12220</name>
</gene>
<dbReference type="GO" id="GO:0000287">
    <property type="term" value="F:magnesium ion binding"/>
    <property type="evidence" value="ECO:0007669"/>
    <property type="project" value="UniProtKB-UniRule"/>
</dbReference>
<proteinExistence type="inferred from homology"/>
<comment type="catalytic activity">
    <reaction evidence="6 9 10">
        <text>4-methyl-5-(2-phosphooxyethyl)-thiazole + 4-amino-2-methyl-5-(diphosphooxymethyl)pyrimidine + H(+) = thiamine phosphate + diphosphate</text>
        <dbReference type="Rhea" id="RHEA:22328"/>
        <dbReference type="ChEBI" id="CHEBI:15378"/>
        <dbReference type="ChEBI" id="CHEBI:33019"/>
        <dbReference type="ChEBI" id="CHEBI:37575"/>
        <dbReference type="ChEBI" id="CHEBI:57841"/>
        <dbReference type="ChEBI" id="CHEBI:58296"/>
        <dbReference type="EC" id="2.5.1.3"/>
    </reaction>
</comment>
<dbReference type="CDD" id="cd00564">
    <property type="entry name" value="TMP_TenI"/>
    <property type="match status" value="1"/>
</dbReference>
<evidence type="ECO:0000256" key="5">
    <source>
        <dbReference type="ARBA" id="ARBA00022977"/>
    </source>
</evidence>
<dbReference type="PANTHER" id="PTHR20857:SF15">
    <property type="entry name" value="THIAMINE-PHOSPHATE SYNTHASE"/>
    <property type="match status" value="1"/>
</dbReference>
<feature type="binding site" evidence="9">
    <location>
        <position position="168"/>
    </location>
    <ligand>
        <name>2-[(2R,5Z)-2-carboxy-4-methylthiazol-5(2H)-ylidene]ethyl phosphate</name>
        <dbReference type="ChEBI" id="CHEBI:62899"/>
    </ligand>
</feature>
<dbReference type="GO" id="GO:0004789">
    <property type="term" value="F:thiamine-phosphate diphosphorylase activity"/>
    <property type="evidence" value="ECO:0007669"/>
    <property type="project" value="UniProtKB-UniRule"/>
</dbReference>
<dbReference type="EC" id="2.5.1.3" evidence="9"/>
<dbReference type="EMBL" id="QSKF01000009">
    <property type="protein sequence ID" value="RHE39092.1"/>
    <property type="molecule type" value="Genomic_DNA"/>
</dbReference>
<evidence type="ECO:0000256" key="7">
    <source>
        <dbReference type="ARBA" id="ARBA00047851"/>
    </source>
</evidence>
<dbReference type="RefSeq" id="WP_015541956.1">
    <property type="nucleotide sequence ID" value="NZ_CABJFK010000009.1"/>
</dbReference>
<comment type="similarity">
    <text evidence="9 10">Belongs to the thiamine-phosphate synthase family.</text>
</comment>
<feature type="binding site" evidence="9">
    <location>
        <position position="73"/>
    </location>
    <ligand>
        <name>4-amino-2-methyl-5-(diphosphooxymethyl)pyrimidine</name>
        <dbReference type="ChEBI" id="CHEBI:57841"/>
    </ligand>
</feature>
<evidence type="ECO:0000256" key="3">
    <source>
        <dbReference type="ARBA" id="ARBA00022723"/>
    </source>
</evidence>
<comment type="catalytic activity">
    <reaction evidence="7 9 10">
        <text>2-(2-carboxy-4-methylthiazol-5-yl)ethyl phosphate + 4-amino-2-methyl-5-(diphosphooxymethyl)pyrimidine + 2 H(+) = thiamine phosphate + CO2 + diphosphate</text>
        <dbReference type="Rhea" id="RHEA:47848"/>
        <dbReference type="ChEBI" id="CHEBI:15378"/>
        <dbReference type="ChEBI" id="CHEBI:16526"/>
        <dbReference type="ChEBI" id="CHEBI:33019"/>
        <dbReference type="ChEBI" id="CHEBI:37575"/>
        <dbReference type="ChEBI" id="CHEBI:57841"/>
        <dbReference type="ChEBI" id="CHEBI:62890"/>
        <dbReference type="EC" id="2.5.1.3"/>
    </reaction>
</comment>
<feature type="binding site" evidence="9">
    <location>
        <position position="93"/>
    </location>
    <ligand>
        <name>Mg(2+)</name>
        <dbReference type="ChEBI" id="CHEBI:18420"/>
    </ligand>
</feature>
<evidence type="ECO:0000256" key="11">
    <source>
        <dbReference type="RuleBase" id="RU004253"/>
    </source>
</evidence>
<feature type="binding site" evidence="9">
    <location>
        <position position="112"/>
    </location>
    <ligand>
        <name>4-amino-2-methyl-5-(diphosphooxymethyl)pyrimidine</name>
        <dbReference type="ChEBI" id="CHEBI:57841"/>
    </ligand>
</feature>
<dbReference type="InterPro" id="IPR036206">
    <property type="entry name" value="ThiamineP_synth_sf"/>
</dbReference>
<dbReference type="InterPro" id="IPR013785">
    <property type="entry name" value="Aldolase_TIM"/>
</dbReference>
<evidence type="ECO:0000256" key="4">
    <source>
        <dbReference type="ARBA" id="ARBA00022842"/>
    </source>
</evidence>
<dbReference type="InterPro" id="IPR034291">
    <property type="entry name" value="TMP_synthase"/>
</dbReference>
<dbReference type="Proteomes" id="UP000283745">
    <property type="component" value="Unassembled WGS sequence"/>
</dbReference>
<evidence type="ECO:0000259" key="12">
    <source>
        <dbReference type="Pfam" id="PF02581"/>
    </source>
</evidence>
<keyword evidence="2 9" id="KW-0808">Transferase</keyword>
<keyword evidence="4 9" id="KW-0460">Magnesium</keyword>
<evidence type="ECO:0000313" key="13">
    <source>
        <dbReference type="EMBL" id="RHE39092.1"/>
    </source>
</evidence>
<evidence type="ECO:0000256" key="9">
    <source>
        <dbReference type="HAMAP-Rule" id="MF_00097"/>
    </source>
</evidence>
<reference evidence="13 14" key="1">
    <citation type="submission" date="2018-08" db="EMBL/GenBank/DDBJ databases">
        <title>A genome reference for cultivated species of the human gut microbiota.</title>
        <authorList>
            <person name="Zou Y."/>
            <person name="Xue W."/>
            <person name="Luo G."/>
        </authorList>
    </citation>
    <scope>NUCLEOTIDE SEQUENCE [LARGE SCALE GENOMIC DNA]</scope>
    <source>
        <strain evidence="13 14">AM28-23</strain>
    </source>
</reference>
<dbReference type="AlphaFoldDB" id="A0A414J3Y1"/>
<dbReference type="Pfam" id="PF02581">
    <property type="entry name" value="TMP-TENI"/>
    <property type="match status" value="1"/>
</dbReference>
<comment type="catalytic activity">
    <reaction evidence="8 9 10">
        <text>2-[(2R,5Z)-2-carboxy-4-methylthiazol-5(2H)-ylidene]ethyl phosphate + 4-amino-2-methyl-5-(diphosphooxymethyl)pyrimidine + 2 H(+) = thiamine phosphate + CO2 + diphosphate</text>
        <dbReference type="Rhea" id="RHEA:47844"/>
        <dbReference type="ChEBI" id="CHEBI:15378"/>
        <dbReference type="ChEBI" id="CHEBI:16526"/>
        <dbReference type="ChEBI" id="CHEBI:33019"/>
        <dbReference type="ChEBI" id="CHEBI:37575"/>
        <dbReference type="ChEBI" id="CHEBI:57841"/>
        <dbReference type="ChEBI" id="CHEBI:62899"/>
        <dbReference type="EC" id="2.5.1.3"/>
    </reaction>
</comment>
<keyword evidence="5 9" id="KW-0784">Thiamine biosynthesis</keyword>
<accession>A0A414J3Y1</accession>
<dbReference type="SUPFAM" id="SSF51391">
    <property type="entry name" value="Thiamin phosphate synthase"/>
    <property type="match status" value="1"/>
</dbReference>
<dbReference type="PANTHER" id="PTHR20857">
    <property type="entry name" value="THIAMINE-PHOSPHATE PYROPHOSPHORYLASE"/>
    <property type="match status" value="1"/>
</dbReference>
<name>A0A414J3Y1_9FIRM</name>
<comment type="caution">
    <text evidence="13">The sequence shown here is derived from an EMBL/GenBank/DDBJ whole genome shotgun (WGS) entry which is preliminary data.</text>
</comment>
<sequence>MKINARQLNLYAVTDRSWLEPGETLVTVTEELLKAGVTCVQLREKHMSDEEILKEASLLKDLCDRYQVPLIINDRPDLAKKVGASGVHVGLSDMGIQKARKLLGEDFIIGGSAHNVEEALAAEAAGADYLGCGAVFGSTTKTNVTQLPVETLKAICKAVKIPVVAIGGVNSDNLPLLAGSGIAGAAVVSGLFKPTDKAAAVRRFLSQLKAI</sequence>
<evidence type="ECO:0000256" key="8">
    <source>
        <dbReference type="ARBA" id="ARBA00047883"/>
    </source>
</evidence>
<comment type="function">
    <text evidence="9">Condenses 4-methyl-5-(beta-hydroxyethyl)thiazole monophosphate (THZ-P) and 2-methyl-4-amino-5-hydroxymethyl pyrimidine pyrophosphate (HMP-PP) to form thiamine monophosphate (TMP).</text>
</comment>
<feature type="binding site" evidence="9">
    <location>
        <begin position="188"/>
        <end position="189"/>
    </location>
    <ligand>
        <name>2-[(2R,5Z)-2-carboxy-4-methylthiazol-5(2H)-ylidene]ethyl phosphate</name>
        <dbReference type="ChEBI" id="CHEBI:62899"/>
    </ligand>
</feature>
<dbReference type="FunFam" id="3.20.20.70:FF:000096">
    <property type="entry name" value="Thiamine-phosphate synthase"/>
    <property type="match status" value="1"/>
</dbReference>
<evidence type="ECO:0000256" key="1">
    <source>
        <dbReference type="ARBA" id="ARBA00005165"/>
    </source>
</evidence>
<organism evidence="13 14">
    <name type="scientific">Blautia obeum</name>
    <dbReference type="NCBI Taxonomy" id="40520"/>
    <lineage>
        <taxon>Bacteria</taxon>
        <taxon>Bacillati</taxon>
        <taxon>Bacillota</taxon>
        <taxon>Clostridia</taxon>
        <taxon>Lachnospirales</taxon>
        <taxon>Lachnospiraceae</taxon>
        <taxon>Blautia</taxon>
    </lineage>
</organism>
<dbReference type="GO" id="GO:0005737">
    <property type="term" value="C:cytoplasm"/>
    <property type="evidence" value="ECO:0007669"/>
    <property type="project" value="TreeGrafter"/>
</dbReference>
<evidence type="ECO:0000256" key="10">
    <source>
        <dbReference type="RuleBase" id="RU003826"/>
    </source>
</evidence>
<feature type="domain" description="Thiamine phosphate synthase/TenI" evidence="12">
    <location>
        <begin position="10"/>
        <end position="191"/>
    </location>
</feature>
<feature type="binding site" evidence="9">
    <location>
        <begin position="138"/>
        <end position="140"/>
    </location>
    <ligand>
        <name>2-[(2R,5Z)-2-carboxy-4-methylthiazol-5(2H)-ylidene]ethyl phosphate</name>
        <dbReference type="ChEBI" id="CHEBI:62899"/>
    </ligand>
</feature>
<evidence type="ECO:0000256" key="6">
    <source>
        <dbReference type="ARBA" id="ARBA00047334"/>
    </source>
</evidence>
<dbReference type="GO" id="GO:0009229">
    <property type="term" value="P:thiamine diphosphate biosynthetic process"/>
    <property type="evidence" value="ECO:0007669"/>
    <property type="project" value="UniProtKB-UniRule"/>
</dbReference>